<evidence type="ECO:0000313" key="1">
    <source>
        <dbReference type="EMBL" id="AFB26418.1"/>
    </source>
</evidence>
<dbReference type="HOGENOM" id="CLU_217644_0_0_5"/>
<proteinExistence type="predicted"/>
<evidence type="ECO:0000313" key="2">
    <source>
        <dbReference type="Proteomes" id="UP000007997"/>
    </source>
</evidence>
<protein>
    <submittedName>
        <fullName evidence="1">Uncharacterized protein</fullName>
    </submittedName>
</protein>
<dbReference type="KEGG" id="rph:RSA_04350"/>
<accession>H6PU71</accession>
<dbReference type="AlphaFoldDB" id="H6PU71"/>
<dbReference type="RefSeq" id="WP_014362884.1">
    <property type="nucleotide sequence ID" value="NC_016930.1"/>
</dbReference>
<sequence>MDIEEKKEYLNSVRNIVKGEWSSSWKKEVSDIWHQIAKYEYIISH</sequence>
<dbReference type="Proteomes" id="UP000007997">
    <property type="component" value="Chromosome"/>
</dbReference>
<gene>
    <name evidence="1" type="ordered locus">RSA_04350</name>
</gene>
<organism evidence="1 2">
    <name type="scientific">Rickettsia philipii (strain 364D)</name>
    <dbReference type="NCBI Taxonomy" id="481009"/>
    <lineage>
        <taxon>Bacteria</taxon>
        <taxon>Pseudomonadati</taxon>
        <taxon>Pseudomonadota</taxon>
        <taxon>Alphaproteobacteria</taxon>
        <taxon>Rickettsiales</taxon>
        <taxon>Rickettsiaceae</taxon>
        <taxon>Rickettsieae</taxon>
        <taxon>Rickettsia</taxon>
        <taxon>spotted fever group</taxon>
    </lineage>
</organism>
<keyword evidence="2" id="KW-1185">Reference proteome</keyword>
<dbReference type="EMBL" id="CP003308">
    <property type="protein sequence ID" value="AFB26418.1"/>
    <property type="molecule type" value="Genomic_DNA"/>
</dbReference>
<reference evidence="2" key="1">
    <citation type="submission" date="2012-02" db="EMBL/GenBank/DDBJ databases">
        <title>Complete genome sequence of Rickettsia philipii strain 364D.</title>
        <authorList>
            <person name="Johnson S.L."/>
            <person name="Munk A.C."/>
            <person name="Han S."/>
            <person name="Bruce D.C."/>
            <person name="Dasch G.A."/>
        </authorList>
    </citation>
    <scope>NUCLEOTIDE SEQUENCE [LARGE SCALE GENOMIC DNA]</scope>
    <source>
        <strain evidence="2">364D</strain>
    </source>
</reference>
<name>H6PU71_RICP3</name>